<dbReference type="Proteomes" id="UP000091857">
    <property type="component" value="Chromosome 10"/>
</dbReference>
<evidence type="ECO:0000313" key="1">
    <source>
        <dbReference type="EMBL" id="KAG8646116.1"/>
    </source>
</evidence>
<comment type="caution">
    <text evidence="1">The sequence shown here is derived from an EMBL/GenBank/DDBJ whole genome shotgun (WGS) entry which is preliminary data.</text>
</comment>
<proteinExistence type="predicted"/>
<gene>
    <name evidence="1" type="ORF">MANES_10G122100v8</name>
</gene>
<reference evidence="2" key="1">
    <citation type="journal article" date="2016" name="Nat. Biotechnol.">
        <title>Sequencing wild and cultivated cassava and related species reveals extensive interspecific hybridization and genetic diversity.</title>
        <authorList>
            <person name="Bredeson J.V."/>
            <person name="Lyons J.B."/>
            <person name="Prochnik S.E."/>
            <person name="Wu G.A."/>
            <person name="Ha C.M."/>
            <person name="Edsinger-Gonzales E."/>
            <person name="Grimwood J."/>
            <person name="Schmutz J."/>
            <person name="Rabbi I.Y."/>
            <person name="Egesi C."/>
            <person name="Nauluvula P."/>
            <person name="Lebot V."/>
            <person name="Ndunguru J."/>
            <person name="Mkamilo G."/>
            <person name="Bart R.S."/>
            <person name="Setter T.L."/>
            <person name="Gleadow R.M."/>
            <person name="Kulakow P."/>
            <person name="Ferguson M.E."/>
            <person name="Rounsley S."/>
            <person name="Rokhsar D.S."/>
        </authorList>
    </citation>
    <scope>NUCLEOTIDE SEQUENCE [LARGE SCALE GENOMIC DNA]</scope>
    <source>
        <strain evidence="2">cv. AM560-2</strain>
    </source>
</reference>
<evidence type="ECO:0000313" key="2">
    <source>
        <dbReference type="Proteomes" id="UP000091857"/>
    </source>
</evidence>
<name>A0ACB7H1L8_MANES</name>
<accession>A0ACB7H1L8</accession>
<sequence>MDPSCTTTSVNGFYNFLTRGLDDLDRCFLSNNFLSVQFLQKVLSSLQSFHSQLTLLVQRLHLPIGEKWLDEYMDESSRLWEACLILKSGVSAMENYYTSGSNIASSLDGFHYLNPQDSRQVHRAIMGSQREILVLEEDNKSLMETRVRALSLQFDENVSIESKLNAYNGFRGVLYALRNVTSLLLMILFEGLVYYCPETSFCQRGYEGQVIFGSSFMVSMARLQQKVANEMDQIGGQPGIMLYEFRQAKFAMEELKVDLESVMEYESEVEIRDKVDNLKSCFGLLRCGVESVIGQLDDFFDEIVEGRKKLLDMCSHRNIGFSEETQKGSIFEEQRECDSFFL</sequence>
<protein>
    <submittedName>
        <fullName evidence="1">Uncharacterized protein</fullName>
    </submittedName>
</protein>
<organism evidence="1 2">
    <name type="scientific">Manihot esculenta</name>
    <name type="common">Cassava</name>
    <name type="synonym">Jatropha manihot</name>
    <dbReference type="NCBI Taxonomy" id="3983"/>
    <lineage>
        <taxon>Eukaryota</taxon>
        <taxon>Viridiplantae</taxon>
        <taxon>Streptophyta</taxon>
        <taxon>Embryophyta</taxon>
        <taxon>Tracheophyta</taxon>
        <taxon>Spermatophyta</taxon>
        <taxon>Magnoliopsida</taxon>
        <taxon>eudicotyledons</taxon>
        <taxon>Gunneridae</taxon>
        <taxon>Pentapetalae</taxon>
        <taxon>rosids</taxon>
        <taxon>fabids</taxon>
        <taxon>Malpighiales</taxon>
        <taxon>Euphorbiaceae</taxon>
        <taxon>Crotonoideae</taxon>
        <taxon>Manihoteae</taxon>
        <taxon>Manihot</taxon>
    </lineage>
</organism>
<dbReference type="EMBL" id="CM004396">
    <property type="protein sequence ID" value="KAG8646116.1"/>
    <property type="molecule type" value="Genomic_DNA"/>
</dbReference>
<keyword evidence="2" id="KW-1185">Reference proteome</keyword>